<evidence type="ECO:0000313" key="3">
    <source>
        <dbReference type="Proteomes" id="UP001157418"/>
    </source>
</evidence>
<dbReference type="EMBL" id="CAKMRJ010005787">
    <property type="protein sequence ID" value="CAH1454610.1"/>
    <property type="molecule type" value="Genomic_DNA"/>
</dbReference>
<sequence>MYTKEYDKVEAQNLKLYEEVALGLTEIAKRDEQIIELSTQIDLLKNSHATEEDRMNNDIERLEMELKEKCELVDDLNKKHDALKICTDELKLKLKGVELDSEREVTSEDAV</sequence>
<accession>A0AAU9PVZ7</accession>
<evidence type="ECO:0000313" key="2">
    <source>
        <dbReference type="EMBL" id="CAH1454610.1"/>
    </source>
</evidence>
<keyword evidence="1" id="KW-0175">Coiled coil</keyword>
<dbReference type="Proteomes" id="UP001157418">
    <property type="component" value="Unassembled WGS sequence"/>
</dbReference>
<dbReference type="AlphaFoldDB" id="A0AAU9PVZ7"/>
<feature type="coiled-coil region" evidence="1">
    <location>
        <begin position="45"/>
        <end position="79"/>
    </location>
</feature>
<proteinExistence type="predicted"/>
<evidence type="ECO:0000256" key="1">
    <source>
        <dbReference type="SAM" id="Coils"/>
    </source>
</evidence>
<reference evidence="2 3" key="1">
    <citation type="submission" date="2022-01" db="EMBL/GenBank/DDBJ databases">
        <authorList>
            <person name="Xiong W."/>
            <person name="Schranz E."/>
        </authorList>
    </citation>
    <scope>NUCLEOTIDE SEQUENCE [LARGE SCALE GENOMIC DNA]</scope>
</reference>
<protein>
    <submittedName>
        <fullName evidence="2">Uncharacterized protein</fullName>
    </submittedName>
</protein>
<keyword evidence="3" id="KW-1185">Reference proteome</keyword>
<gene>
    <name evidence="2" type="ORF">LVIROSA_LOCUS39779</name>
</gene>
<organism evidence="2 3">
    <name type="scientific">Lactuca virosa</name>
    <dbReference type="NCBI Taxonomy" id="75947"/>
    <lineage>
        <taxon>Eukaryota</taxon>
        <taxon>Viridiplantae</taxon>
        <taxon>Streptophyta</taxon>
        <taxon>Embryophyta</taxon>
        <taxon>Tracheophyta</taxon>
        <taxon>Spermatophyta</taxon>
        <taxon>Magnoliopsida</taxon>
        <taxon>eudicotyledons</taxon>
        <taxon>Gunneridae</taxon>
        <taxon>Pentapetalae</taxon>
        <taxon>asterids</taxon>
        <taxon>campanulids</taxon>
        <taxon>Asterales</taxon>
        <taxon>Asteraceae</taxon>
        <taxon>Cichorioideae</taxon>
        <taxon>Cichorieae</taxon>
        <taxon>Lactucinae</taxon>
        <taxon>Lactuca</taxon>
    </lineage>
</organism>
<name>A0AAU9PVZ7_9ASTR</name>
<comment type="caution">
    <text evidence="2">The sequence shown here is derived from an EMBL/GenBank/DDBJ whole genome shotgun (WGS) entry which is preliminary data.</text>
</comment>